<dbReference type="PANTHER" id="PTHR15176:SF1">
    <property type="entry name" value="NEPHROCYSTIN-1"/>
    <property type="match status" value="1"/>
</dbReference>
<comment type="caution">
    <text evidence="1">The sequence shown here is derived from an EMBL/GenBank/DDBJ whole genome shotgun (WGS) entry which is preliminary data.</text>
</comment>
<dbReference type="Proteomes" id="UP000699462">
    <property type="component" value="Unassembled WGS sequence"/>
</dbReference>
<name>A0A8T0DQX0_9TREM</name>
<sequence length="420" mass="47199">MQSATKVLSSFGTLPTCVRLSTLASMDHSKYNYTTTLRPRLGNSRLMLADLVYDETERRAARRPARFQKVVTVLKCSQMPSFENRTDFHIKELVCRVCLFDGFKPISNICTIPMKITARDKKSWTAAPHNLLKTSRSNAISSELFIRYNKPDLNVGILVEIGLSAATQVDAPPVELSVGWIILPLFTENGAAIINKTSDYQLQPGTPYEQAANTEDSKREGTFLSKVQNILSNRSPQVSIRVAQPSREQQNLMEVLPDVLIGLSGYLPFMSMYWELAAEALFGTAFGTMKQPGSGFLLRDVPPVVAMFPTVADTPLLMEALRVSWNDRLQELPTSSKKDFDVLRKIYSEHFTKVIYPLACLMDAFPKGTTESKEFEMKAPKTLELMKLTQSDPVKFFSSEKYKFRPFTANECTCPIRIDG</sequence>
<keyword evidence="2" id="KW-1185">Reference proteome</keyword>
<dbReference type="InterPro" id="IPR039687">
    <property type="entry name" value="NPHP1"/>
</dbReference>
<dbReference type="AlphaFoldDB" id="A0A8T0DQX0"/>
<protein>
    <submittedName>
        <fullName evidence="1">Uncharacterized protein</fullName>
    </submittedName>
</protein>
<proteinExistence type="predicted"/>
<dbReference type="EMBL" id="JTDF01001723">
    <property type="protein sequence ID" value="KAF8569622.1"/>
    <property type="molecule type" value="Genomic_DNA"/>
</dbReference>
<reference evidence="1 2" key="1">
    <citation type="submission" date="2019-07" db="EMBL/GenBank/DDBJ databases">
        <title>Annotation for the trematode Paragonimus westermani.</title>
        <authorList>
            <person name="Choi Y.-J."/>
        </authorList>
    </citation>
    <scope>NUCLEOTIDE SEQUENCE [LARGE SCALE GENOMIC DNA]</scope>
    <source>
        <strain evidence="1">180907_Pwestermani</strain>
    </source>
</reference>
<evidence type="ECO:0000313" key="1">
    <source>
        <dbReference type="EMBL" id="KAF8569622.1"/>
    </source>
</evidence>
<organism evidence="1 2">
    <name type="scientific">Paragonimus westermani</name>
    <dbReference type="NCBI Taxonomy" id="34504"/>
    <lineage>
        <taxon>Eukaryota</taxon>
        <taxon>Metazoa</taxon>
        <taxon>Spiralia</taxon>
        <taxon>Lophotrochozoa</taxon>
        <taxon>Platyhelminthes</taxon>
        <taxon>Trematoda</taxon>
        <taxon>Digenea</taxon>
        <taxon>Plagiorchiida</taxon>
        <taxon>Troglotremata</taxon>
        <taxon>Troglotrematidae</taxon>
        <taxon>Paragonimus</taxon>
    </lineage>
</organism>
<evidence type="ECO:0000313" key="2">
    <source>
        <dbReference type="Proteomes" id="UP000699462"/>
    </source>
</evidence>
<gene>
    <name evidence="1" type="ORF">P879_02635</name>
</gene>
<dbReference type="GO" id="GO:0005737">
    <property type="term" value="C:cytoplasm"/>
    <property type="evidence" value="ECO:0007669"/>
    <property type="project" value="TreeGrafter"/>
</dbReference>
<accession>A0A8T0DQX0</accession>
<dbReference type="GO" id="GO:0090251">
    <property type="term" value="P:protein localization involved in establishment of planar polarity"/>
    <property type="evidence" value="ECO:0007669"/>
    <property type="project" value="TreeGrafter"/>
</dbReference>
<dbReference type="OrthoDB" id="5340910at2759"/>
<dbReference type="GO" id="GO:0005929">
    <property type="term" value="C:cilium"/>
    <property type="evidence" value="ECO:0007669"/>
    <property type="project" value="TreeGrafter"/>
</dbReference>
<dbReference type="PANTHER" id="PTHR15176">
    <property type="entry name" value="NEPHROCYSTIN"/>
    <property type="match status" value="1"/>
</dbReference>